<dbReference type="EMBL" id="JAHWGI010001396">
    <property type="protein sequence ID" value="KAK3929311.1"/>
    <property type="molecule type" value="Genomic_DNA"/>
</dbReference>
<accession>A0AAE1HZD6</accession>
<evidence type="ECO:0000313" key="3">
    <source>
        <dbReference type="Proteomes" id="UP001219518"/>
    </source>
</evidence>
<organism evidence="2 3">
    <name type="scientific">Frankliniella fusca</name>
    <dbReference type="NCBI Taxonomy" id="407009"/>
    <lineage>
        <taxon>Eukaryota</taxon>
        <taxon>Metazoa</taxon>
        <taxon>Ecdysozoa</taxon>
        <taxon>Arthropoda</taxon>
        <taxon>Hexapoda</taxon>
        <taxon>Insecta</taxon>
        <taxon>Pterygota</taxon>
        <taxon>Neoptera</taxon>
        <taxon>Paraneoptera</taxon>
        <taxon>Thysanoptera</taxon>
        <taxon>Terebrantia</taxon>
        <taxon>Thripoidea</taxon>
        <taxon>Thripidae</taxon>
        <taxon>Frankliniella</taxon>
    </lineage>
</organism>
<comment type="caution">
    <text evidence="2">The sequence shown here is derived from an EMBL/GenBank/DDBJ whole genome shotgun (WGS) entry which is preliminary data.</text>
</comment>
<dbReference type="AlphaFoldDB" id="A0AAE1HZD6"/>
<dbReference type="PANTHER" id="PTHR46409">
    <property type="entry name" value="HTH PSQ-TYPE DOMAIN-CONTAINING PROTEIN"/>
    <property type="match status" value="1"/>
</dbReference>
<protein>
    <submittedName>
        <fullName evidence="2">Defensin</fullName>
    </submittedName>
</protein>
<feature type="region of interest" description="Disordered" evidence="1">
    <location>
        <begin position="217"/>
        <end position="238"/>
    </location>
</feature>
<keyword evidence="3" id="KW-1185">Reference proteome</keyword>
<reference evidence="2" key="1">
    <citation type="submission" date="2021-07" db="EMBL/GenBank/DDBJ databases">
        <authorList>
            <person name="Catto M.A."/>
            <person name="Jacobson A."/>
            <person name="Kennedy G."/>
            <person name="Labadie P."/>
            <person name="Hunt B.G."/>
            <person name="Srinivasan R."/>
        </authorList>
    </citation>
    <scope>NUCLEOTIDE SEQUENCE</scope>
    <source>
        <strain evidence="2">PL_HMW_Pooled</strain>
        <tissue evidence="2">Head</tissue>
    </source>
</reference>
<reference evidence="2" key="2">
    <citation type="journal article" date="2023" name="BMC Genomics">
        <title>Pest status, molecular evolution, and epigenetic factors derived from the genome assembly of Frankliniella fusca, a thysanopteran phytovirus vector.</title>
        <authorList>
            <person name="Catto M.A."/>
            <person name="Labadie P.E."/>
            <person name="Jacobson A.L."/>
            <person name="Kennedy G.G."/>
            <person name="Srinivasan R."/>
            <person name="Hunt B.G."/>
        </authorList>
    </citation>
    <scope>NUCLEOTIDE SEQUENCE</scope>
    <source>
        <strain evidence="2">PL_HMW_Pooled</strain>
    </source>
</reference>
<proteinExistence type="predicted"/>
<evidence type="ECO:0000313" key="2">
    <source>
        <dbReference type="EMBL" id="KAK3929311.1"/>
    </source>
</evidence>
<name>A0AAE1HZD6_9NEOP</name>
<evidence type="ECO:0000256" key="1">
    <source>
        <dbReference type="SAM" id="MobiDB-lite"/>
    </source>
</evidence>
<dbReference type="PANTHER" id="PTHR46409:SF1">
    <property type="entry name" value="HTH PSQ-TYPE DOMAIN-CONTAINING PROTEIN"/>
    <property type="match status" value="1"/>
</dbReference>
<dbReference type="Proteomes" id="UP001219518">
    <property type="component" value="Unassembled WGS sequence"/>
</dbReference>
<gene>
    <name evidence="2" type="ORF">KUF71_017771</name>
</gene>
<sequence length="743" mass="84690">MAPTAKPRKHVGRICCPVFGQPKEFTGTTLPTYEDVMCHFLFVRREIMRKQDSLKELPVHEVAELVAKNISDIWTKASIKPMPLKSIENKIIRYNKRYIQSKFWASRPNSKAFTKKLAEFKKDSKSLFEVASCRCDSDERCRCLPENRIASRERAFIADQRTSRLMYIGHLDKKVTDMLKRKQERINKNVEVPQRYHKLNTLVPTLPENEVDDDEQQFEAEDPEFQAPRRTLQPKTKRQGVFKATSKIADRFGLSHAAVAAVTTAVLEDKGLVTPVDKSLVVDKSKIRRDRETVRKETQQEFISTNTGILGLYFDGKTDSTVKIEKRGNTYHPTNSAEEHISLVEEPGGKYLGHVASGKSALSSSKAILEYCNQNNINLDKLEVVGCDGTVTNTGHLSGIIMRLESHLNRSLQWQICLLHFNELPLRHLISVFDGPTTGPKCFAGEIGSQLKSCETMPVVKFQPIESDLPSVDVNLLSNDQQYLLNMCRAVATGEVPNSLAEMKPGPLNHARWLTAACRILRLYVATNAPPEDLQTLTKYIVKVYAPVWFSVKVNWQFYNSSLHVWSMIQFSRYLPRKYREIVDLTIERNAYALHPENLLIAMLRDSRTTVRKSAVTMIKEARERDEDTVREYRPPAINFKAKDYPQLIDWKAVKVTSPPVLHKFDNVALESIVDDPFFIEENLPAFPCHTQAVERTVQLVTKASRAVATAERRDGFIRNVIASRQTMPKFRTKAQYNCNSSS</sequence>